<feature type="transmembrane region" description="Helical" evidence="5">
    <location>
        <begin position="12"/>
        <end position="36"/>
    </location>
</feature>
<dbReference type="GO" id="GO:0016020">
    <property type="term" value="C:membrane"/>
    <property type="evidence" value="ECO:0007669"/>
    <property type="project" value="UniProtKB-SubCell"/>
</dbReference>
<dbReference type="PANTHER" id="PTHR43066">
    <property type="entry name" value="RHOMBOID-RELATED PROTEIN"/>
    <property type="match status" value="1"/>
</dbReference>
<protein>
    <recommendedName>
        <fullName evidence="6">Peptidase S54 rhomboid domain-containing protein</fullName>
    </recommendedName>
</protein>
<dbReference type="GO" id="GO:0004252">
    <property type="term" value="F:serine-type endopeptidase activity"/>
    <property type="evidence" value="ECO:0007669"/>
    <property type="project" value="InterPro"/>
</dbReference>
<keyword evidence="8" id="KW-1185">Reference proteome</keyword>
<gene>
    <name evidence="7" type="ORF">PEDI_15390</name>
</gene>
<feature type="transmembrane region" description="Helical" evidence="5">
    <location>
        <begin position="113"/>
        <end position="130"/>
    </location>
</feature>
<organism evidence="7 8">
    <name type="scientific">Persicobacter diffluens</name>
    <dbReference type="NCBI Taxonomy" id="981"/>
    <lineage>
        <taxon>Bacteria</taxon>
        <taxon>Pseudomonadati</taxon>
        <taxon>Bacteroidota</taxon>
        <taxon>Cytophagia</taxon>
        <taxon>Cytophagales</taxon>
        <taxon>Persicobacteraceae</taxon>
        <taxon>Persicobacter</taxon>
    </lineage>
</organism>
<dbReference type="PANTHER" id="PTHR43066:SF5">
    <property type="entry name" value="RHOMBOID-LIKE PROTEIN 11, CHLOROPLASTIC-RELATED"/>
    <property type="match status" value="1"/>
</dbReference>
<dbReference type="Gene3D" id="1.20.1540.10">
    <property type="entry name" value="Rhomboid-like"/>
    <property type="match status" value="1"/>
</dbReference>
<feature type="transmembrane region" description="Helical" evidence="5">
    <location>
        <begin position="88"/>
        <end position="107"/>
    </location>
</feature>
<feature type="transmembrane region" description="Helical" evidence="5">
    <location>
        <begin position="162"/>
        <end position="180"/>
    </location>
</feature>
<evidence type="ECO:0000313" key="7">
    <source>
        <dbReference type="EMBL" id="GJM60987.1"/>
    </source>
</evidence>
<evidence type="ECO:0000256" key="3">
    <source>
        <dbReference type="ARBA" id="ARBA00022989"/>
    </source>
</evidence>
<evidence type="ECO:0000313" key="8">
    <source>
        <dbReference type="Proteomes" id="UP001310022"/>
    </source>
</evidence>
<sequence length="201" mass="22537">MKIYNNAPITIGFSSICLLVLVLQAFLPQLMVYLFSVSGTFNFFDPLDYFRIFSHIFGHADATHLISNMLYILLLGPLLEEKYGPYRLMVMILMTGLFTGIFNILMFDTGLRGASGVVFMMILLSSIVNYRRGHIPLTFILVSILYLGQEFLSIYQQDNISHTAHIIGGICGSIFGFMLAKKNGNNIPPNPHDKSIISKLS</sequence>
<dbReference type="Proteomes" id="UP001310022">
    <property type="component" value="Unassembled WGS sequence"/>
</dbReference>
<feature type="transmembrane region" description="Helical" evidence="5">
    <location>
        <begin position="137"/>
        <end position="156"/>
    </location>
</feature>
<evidence type="ECO:0000256" key="1">
    <source>
        <dbReference type="ARBA" id="ARBA00004141"/>
    </source>
</evidence>
<evidence type="ECO:0000256" key="2">
    <source>
        <dbReference type="ARBA" id="ARBA00022692"/>
    </source>
</evidence>
<name>A0AAN5AJL5_9BACT</name>
<keyword evidence="2 5" id="KW-0812">Transmembrane</keyword>
<proteinExistence type="predicted"/>
<dbReference type="EMBL" id="BQKE01000001">
    <property type="protein sequence ID" value="GJM60987.1"/>
    <property type="molecule type" value="Genomic_DNA"/>
</dbReference>
<dbReference type="Pfam" id="PF01694">
    <property type="entry name" value="Rhomboid"/>
    <property type="match status" value="1"/>
</dbReference>
<keyword evidence="4 5" id="KW-0472">Membrane</keyword>
<comment type="caution">
    <text evidence="7">The sequence shown here is derived from an EMBL/GenBank/DDBJ whole genome shotgun (WGS) entry which is preliminary data.</text>
</comment>
<evidence type="ECO:0000256" key="5">
    <source>
        <dbReference type="SAM" id="Phobius"/>
    </source>
</evidence>
<dbReference type="InterPro" id="IPR022764">
    <property type="entry name" value="Peptidase_S54_rhomboid_dom"/>
</dbReference>
<dbReference type="SUPFAM" id="SSF144091">
    <property type="entry name" value="Rhomboid-like"/>
    <property type="match status" value="1"/>
</dbReference>
<feature type="transmembrane region" description="Helical" evidence="5">
    <location>
        <begin position="56"/>
        <end position="76"/>
    </location>
</feature>
<dbReference type="InterPro" id="IPR035952">
    <property type="entry name" value="Rhomboid-like_sf"/>
</dbReference>
<comment type="subcellular location">
    <subcellularLocation>
        <location evidence="1">Membrane</location>
        <topology evidence="1">Multi-pass membrane protein</topology>
    </subcellularLocation>
</comment>
<dbReference type="AlphaFoldDB" id="A0AAN5AJL5"/>
<evidence type="ECO:0000259" key="6">
    <source>
        <dbReference type="Pfam" id="PF01694"/>
    </source>
</evidence>
<dbReference type="RefSeq" id="WP_053404885.1">
    <property type="nucleotide sequence ID" value="NZ_BQKE01000001.1"/>
</dbReference>
<accession>A0AAN5AJL5</accession>
<keyword evidence="3 5" id="KW-1133">Transmembrane helix</keyword>
<evidence type="ECO:0000256" key="4">
    <source>
        <dbReference type="ARBA" id="ARBA00023136"/>
    </source>
</evidence>
<reference evidence="7 8" key="1">
    <citation type="submission" date="2021-12" db="EMBL/GenBank/DDBJ databases">
        <title>Genome sequencing of bacteria with rrn-lacking chromosome and rrn-plasmid.</title>
        <authorList>
            <person name="Anda M."/>
            <person name="Iwasaki W."/>
        </authorList>
    </citation>
    <scope>NUCLEOTIDE SEQUENCE [LARGE SCALE GENOMIC DNA]</scope>
    <source>
        <strain evidence="7 8">NBRC 15940</strain>
    </source>
</reference>
<feature type="domain" description="Peptidase S54 rhomboid" evidence="6">
    <location>
        <begin position="48"/>
        <end position="181"/>
    </location>
</feature>